<reference evidence="1 2" key="1">
    <citation type="journal article" date="2020" name="G3 (Bethesda)">
        <title>Improved Reference Genome for Cyclotella cryptica CCMP332, a Model for Cell Wall Morphogenesis, Salinity Adaptation, and Lipid Production in Diatoms (Bacillariophyta).</title>
        <authorList>
            <person name="Roberts W.R."/>
            <person name="Downey K.M."/>
            <person name="Ruck E.C."/>
            <person name="Traller J.C."/>
            <person name="Alverson A.J."/>
        </authorList>
    </citation>
    <scope>NUCLEOTIDE SEQUENCE [LARGE SCALE GENOMIC DNA]</scope>
    <source>
        <strain evidence="1 2">CCMP332</strain>
    </source>
</reference>
<sequence length="233" mass="26796">MCTPQTKPRIRRSSMISEVPVNFSSSVVVKDGDEGYSRTEATSTKPCIVKDMIKTLTVLGSMFAVFLLKGNASLFRFNTPSRISLVHQIDELKHDLESYETLKKTYVDDAVQLSWDKQHIIESERVVNSMMNSSIELSQHFYDEEQKLIQENEQAHQLVAELSKHAADAVQLDHEAMLKISREVEESYSEAQNEHRQNVALRRQIAETMQELKRRNIEVPEHILQSLFAQHLV</sequence>
<dbReference type="Proteomes" id="UP001516023">
    <property type="component" value="Unassembled WGS sequence"/>
</dbReference>
<organism evidence="1 2">
    <name type="scientific">Cyclotella cryptica</name>
    <dbReference type="NCBI Taxonomy" id="29204"/>
    <lineage>
        <taxon>Eukaryota</taxon>
        <taxon>Sar</taxon>
        <taxon>Stramenopiles</taxon>
        <taxon>Ochrophyta</taxon>
        <taxon>Bacillariophyta</taxon>
        <taxon>Coscinodiscophyceae</taxon>
        <taxon>Thalassiosirophycidae</taxon>
        <taxon>Stephanodiscales</taxon>
        <taxon>Stephanodiscaceae</taxon>
        <taxon>Cyclotella</taxon>
    </lineage>
</organism>
<evidence type="ECO:0000313" key="2">
    <source>
        <dbReference type="Proteomes" id="UP001516023"/>
    </source>
</evidence>
<name>A0ABD3PHY2_9STRA</name>
<dbReference type="AlphaFoldDB" id="A0ABD3PHY2"/>
<comment type="caution">
    <text evidence="1">The sequence shown here is derived from an EMBL/GenBank/DDBJ whole genome shotgun (WGS) entry which is preliminary data.</text>
</comment>
<protein>
    <submittedName>
        <fullName evidence="1">Uncharacterized protein</fullName>
    </submittedName>
</protein>
<gene>
    <name evidence="1" type="ORF">HJC23_004371</name>
</gene>
<keyword evidence="2" id="KW-1185">Reference proteome</keyword>
<proteinExistence type="predicted"/>
<dbReference type="EMBL" id="JABMIG020000176">
    <property type="protein sequence ID" value="KAL3787346.1"/>
    <property type="molecule type" value="Genomic_DNA"/>
</dbReference>
<evidence type="ECO:0000313" key="1">
    <source>
        <dbReference type="EMBL" id="KAL3787346.1"/>
    </source>
</evidence>
<accession>A0ABD3PHY2</accession>